<evidence type="ECO:0000313" key="2">
    <source>
        <dbReference type="Proteomes" id="UP000814128"/>
    </source>
</evidence>
<name>A0ACB8QYN3_9AGAM</name>
<comment type="caution">
    <text evidence="1">The sequence shown here is derived from an EMBL/GenBank/DDBJ whole genome shotgun (WGS) entry which is preliminary data.</text>
</comment>
<dbReference type="EMBL" id="MU273469">
    <property type="protein sequence ID" value="KAI0036682.1"/>
    <property type="molecule type" value="Genomic_DNA"/>
</dbReference>
<reference evidence="1" key="2">
    <citation type="journal article" date="2022" name="New Phytol.">
        <title>Evolutionary transition to the ectomycorrhizal habit in the genomes of a hyperdiverse lineage of mushroom-forming fungi.</title>
        <authorList>
            <person name="Looney B."/>
            <person name="Miyauchi S."/>
            <person name="Morin E."/>
            <person name="Drula E."/>
            <person name="Courty P.E."/>
            <person name="Kohler A."/>
            <person name="Kuo A."/>
            <person name="LaButti K."/>
            <person name="Pangilinan J."/>
            <person name="Lipzen A."/>
            <person name="Riley R."/>
            <person name="Andreopoulos W."/>
            <person name="He G."/>
            <person name="Johnson J."/>
            <person name="Nolan M."/>
            <person name="Tritt A."/>
            <person name="Barry K.W."/>
            <person name="Grigoriev I.V."/>
            <person name="Nagy L.G."/>
            <person name="Hibbett D."/>
            <person name="Henrissat B."/>
            <person name="Matheny P.B."/>
            <person name="Labbe J."/>
            <person name="Martin F.M."/>
        </authorList>
    </citation>
    <scope>NUCLEOTIDE SEQUENCE</scope>
    <source>
        <strain evidence="1">EC-137</strain>
    </source>
</reference>
<proteinExistence type="predicted"/>
<sequence>MVGPSMLPTFEAQGDVVLELRQPLMAALGRANIERGDLIVYESPAAPALQVCKRVIGLPGDIICVDPTGMRAPSTEHVVVPRGHVWVAGDNADNSRDSRYYGPVPLALVSGFVWARVWPPRRWTFYGKRRSAVTYLE</sequence>
<organism evidence="1 2">
    <name type="scientific">Vararia minispora EC-137</name>
    <dbReference type="NCBI Taxonomy" id="1314806"/>
    <lineage>
        <taxon>Eukaryota</taxon>
        <taxon>Fungi</taxon>
        <taxon>Dikarya</taxon>
        <taxon>Basidiomycota</taxon>
        <taxon>Agaricomycotina</taxon>
        <taxon>Agaricomycetes</taxon>
        <taxon>Russulales</taxon>
        <taxon>Lachnocladiaceae</taxon>
        <taxon>Vararia</taxon>
    </lineage>
</organism>
<keyword evidence="2" id="KW-1185">Reference proteome</keyword>
<accession>A0ACB8QYN3</accession>
<gene>
    <name evidence="1" type="ORF">K488DRAFT_75888</name>
</gene>
<dbReference type="Proteomes" id="UP000814128">
    <property type="component" value="Unassembled WGS sequence"/>
</dbReference>
<reference evidence="1" key="1">
    <citation type="submission" date="2021-02" db="EMBL/GenBank/DDBJ databases">
        <authorList>
            <consortium name="DOE Joint Genome Institute"/>
            <person name="Ahrendt S."/>
            <person name="Looney B.P."/>
            <person name="Miyauchi S."/>
            <person name="Morin E."/>
            <person name="Drula E."/>
            <person name="Courty P.E."/>
            <person name="Chicoki N."/>
            <person name="Fauchery L."/>
            <person name="Kohler A."/>
            <person name="Kuo A."/>
            <person name="Labutti K."/>
            <person name="Pangilinan J."/>
            <person name="Lipzen A."/>
            <person name="Riley R."/>
            <person name="Andreopoulos W."/>
            <person name="He G."/>
            <person name="Johnson J."/>
            <person name="Barry K.W."/>
            <person name="Grigoriev I.V."/>
            <person name="Nagy L."/>
            <person name="Hibbett D."/>
            <person name="Henrissat B."/>
            <person name="Matheny P.B."/>
            <person name="Labbe J."/>
            <person name="Martin F."/>
        </authorList>
    </citation>
    <scope>NUCLEOTIDE SEQUENCE</scope>
    <source>
        <strain evidence="1">EC-137</strain>
    </source>
</reference>
<protein>
    <submittedName>
        <fullName evidence="1">Signal peptidase I family protein</fullName>
    </submittedName>
</protein>
<evidence type="ECO:0000313" key="1">
    <source>
        <dbReference type="EMBL" id="KAI0036682.1"/>
    </source>
</evidence>